<feature type="binding site" evidence="10 12">
    <location>
        <position position="88"/>
    </location>
    <ligand>
        <name>substrate</name>
    </ligand>
</feature>
<evidence type="ECO:0000256" key="3">
    <source>
        <dbReference type="ARBA" id="ARBA00011738"/>
    </source>
</evidence>
<evidence type="ECO:0000313" key="17">
    <source>
        <dbReference type="Proteomes" id="UP000253999"/>
    </source>
</evidence>
<dbReference type="PANTHER" id="PTHR11540:SF16">
    <property type="entry name" value="MALATE DEHYDROGENASE, MITOCHONDRIAL"/>
    <property type="match status" value="1"/>
</dbReference>
<evidence type="ECO:0000256" key="2">
    <source>
        <dbReference type="ARBA" id="ARBA00008824"/>
    </source>
</evidence>
<name>A0A369ZD39_HAEPH</name>
<evidence type="ECO:0000256" key="12">
    <source>
        <dbReference type="PIRSR" id="PIRSR000102-2"/>
    </source>
</evidence>
<dbReference type="Pfam" id="PF00056">
    <property type="entry name" value="Ldh_1_N"/>
    <property type="match status" value="1"/>
</dbReference>
<feature type="binding site" evidence="10 12">
    <location>
        <position position="82"/>
    </location>
    <ligand>
        <name>substrate</name>
    </ligand>
</feature>
<evidence type="ECO:0000256" key="1">
    <source>
        <dbReference type="ARBA" id="ARBA00003966"/>
    </source>
</evidence>
<comment type="catalytic activity">
    <reaction evidence="9 10">
        <text>(S)-malate + NAD(+) = oxaloacetate + NADH + H(+)</text>
        <dbReference type="Rhea" id="RHEA:21432"/>
        <dbReference type="ChEBI" id="CHEBI:15378"/>
        <dbReference type="ChEBI" id="CHEBI:15589"/>
        <dbReference type="ChEBI" id="CHEBI:16452"/>
        <dbReference type="ChEBI" id="CHEBI:57540"/>
        <dbReference type="ChEBI" id="CHEBI:57945"/>
        <dbReference type="EC" id="1.1.1.37"/>
    </reaction>
</comment>
<protein>
    <recommendedName>
        <fullName evidence="5 10">Malate dehydrogenase</fullName>
        <ecNumber evidence="4 10">1.1.1.37</ecNumber>
    </recommendedName>
</protein>
<dbReference type="Gene3D" id="3.40.50.720">
    <property type="entry name" value="NAD(P)-binding Rossmann-like Domain"/>
    <property type="match status" value="1"/>
</dbReference>
<feature type="binding site" evidence="10 13">
    <location>
        <position position="34"/>
    </location>
    <ligand>
        <name>NAD(+)</name>
        <dbReference type="ChEBI" id="CHEBI:57540"/>
    </ligand>
</feature>
<reference evidence="16 17" key="1">
    <citation type="submission" date="2018-05" db="EMBL/GenBank/DDBJ databases">
        <title>Draft Genome Sequences for a Diverse set of 7 Haemophilus Species.</title>
        <authorList>
            <person name="Nichols M."/>
            <person name="Topaz N."/>
            <person name="Wang X."/>
            <person name="Wang X."/>
            <person name="Boxrud D."/>
        </authorList>
    </citation>
    <scope>NUCLEOTIDE SEQUENCE [LARGE SCALE GENOMIC DNA]</scope>
    <source>
        <strain evidence="16 17">C2010039593</strain>
    </source>
</reference>
<evidence type="ECO:0000256" key="13">
    <source>
        <dbReference type="PIRSR" id="PIRSR000102-3"/>
    </source>
</evidence>
<dbReference type="PANTHER" id="PTHR11540">
    <property type="entry name" value="MALATE AND LACTATE DEHYDROGENASE"/>
    <property type="match status" value="1"/>
</dbReference>
<dbReference type="SUPFAM" id="SSF51735">
    <property type="entry name" value="NAD(P)-binding Rossmann-fold domains"/>
    <property type="match status" value="1"/>
</dbReference>
<evidence type="ECO:0000313" key="16">
    <source>
        <dbReference type="EMBL" id="RDF04656.1"/>
    </source>
</evidence>
<dbReference type="InterPro" id="IPR015955">
    <property type="entry name" value="Lactate_DH/Glyco_Ohase_4_C"/>
</dbReference>
<accession>A0A369ZD39</accession>
<feature type="binding site" evidence="10 12">
    <location>
        <position position="120"/>
    </location>
    <ligand>
        <name>substrate</name>
    </ligand>
</feature>
<dbReference type="InterPro" id="IPR036291">
    <property type="entry name" value="NAD(P)-bd_dom_sf"/>
</dbReference>
<evidence type="ECO:0000256" key="9">
    <source>
        <dbReference type="ARBA" id="ARBA00048313"/>
    </source>
</evidence>
<dbReference type="AlphaFoldDB" id="A0A369ZD39"/>
<feature type="binding site" evidence="10 12">
    <location>
        <position position="154"/>
    </location>
    <ligand>
        <name>substrate</name>
    </ligand>
</feature>
<evidence type="ECO:0000256" key="4">
    <source>
        <dbReference type="ARBA" id="ARBA00012995"/>
    </source>
</evidence>
<comment type="caution">
    <text evidence="16">The sequence shown here is derived from an EMBL/GenBank/DDBJ whole genome shotgun (WGS) entry which is preliminary data.</text>
</comment>
<feature type="active site" description="Proton acceptor" evidence="10 11">
    <location>
        <position position="178"/>
    </location>
</feature>
<evidence type="ECO:0000256" key="8">
    <source>
        <dbReference type="ARBA" id="ARBA00023027"/>
    </source>
</evidence>
<dbReference type="GO" id="GO:0019752">
    <property type="term" value="P:carboxylic acid metabolic process"/>
    <property type="evidence" value="ECO:0007669"/>
    <property type="project" value="InterPro"/>
</dbReference>
<feature type="binding site" evidence="10 13">
    <location>
        <begin position="7"/>
        <end position="13"/>
    </location>
    <ligand>
        <name>NAD(+)</name>
        <dbReference type="ChEBI" id="CHEBI:57540"/>
    </ligand>
</feature>
<dbReference type="GO" id="GO:0030060">
    <property type="term" value="F:L-malate dehydrogenase (NAD+) activity"/>
    <property type="evidence" value="ECO:0007669"/>
    <property type="project" value="UniProtKB-UniRule"/>
</dbReference>
<comment type="subunit">
    <text evidence="3 10">Homodimer.</text>
</comment>
<feature type="binding site" evidence="10 13">
    <location>
        <position position="95"/>
    </location>
    <ligand>
        <name>NAD(+)</name>
        <dbReference type="ChEBI" id="CHEBI:57540"/>
    </ligand>
</feature>
<sequence>MKLTLLGAAGGIGQTLALLLKLRLPIGTELALYDISPVTPGVAVDISHIATSVKAVGYAGEESLAAALKDAHMVLITAGVARKPGMTRADLFNINGNIIKNLVEKVAEVCPDACVGIVSNPVNTLVPLAAEVLRKKGVYDKRKLFGVSTLDVVRAKSFVSELKEKHAETVKVPVIGGHSGPTILPLLSQALSEGRKIEFTQEEIESLTHRIQNAGTEVVEAKAGGGSATLSMAEAGARFAVAVFKALLGEDCVRYAYVESKKDSGYPEFFAHPVRFGLTGVEEILPIGQLSEYEKEKLKALEEVLEADIKLGKGFVNG</sequence>
<keyword evidence="8 10" id="KW-0520">NAD</keyword>
<dbReference type="STRING" id="735.B0185_07445"/>
<dbReference type="InterPro" id="IPR010097">
    <property type="entry name" value="Malate_DH_type1"/>
</dbReference>
<dbReference type="NCBIfam" id="TIGR01772">
    <property type="entry name" value="MDH_euk_gproteo"/>
    <property type="match status" value="1"/>
</dbReference>
<organism evidence="16 17">
    <name type="scientific">Haemophilus parahaemolyticus</name>
    <dbReference type="NCBI Taxonomy" id="735"/>
    <lineage>
        <taxon>Bacteria</taxon>
        <taxon>Pseudomonadati</taxon>
        <taxon>Pseudomonadota</taxon>
        <taxon>Gammaproteobacteria</taxon>
        <taxon>Pasteurellales</taxon>
        <taxon>Pasteurellaceae</taxon>
        <taxon>Haemophilus</taxon>
    </lineage>
</organism>
<gene>
    <name evidence="10" type="primary">mdh</name>
    <name evidence="16" type="ORF">DPV98_04585</name>
</gene>
<evidence type="ECO:0000256" key="7">
    <source>
        <dbReference type="ARBA" id="ARBA00023002"/>
    </source>
</evidence>
<feature type="binding site" evidence="13">
    <location>
        <begin position="118"/>
        <end position="120"/>
    </location>
    <ligand>
        <name>NAD(+)</name>
        <dbReference type="ChEBI" id="CHEBI:57540"/>
    </ligand>
</feature>
<dbReference type="PIRSF" id="PIRSF000102">
    <property type="entry name" value="Lac_mal_DH"/>
    <property type="match status" value="1"/>
</dbReference>
<proteinExistence type="inferred from homology"/>
<dbReference type="FunFam" id="3.90.110.10:FF:000001">
    <property type="entry name" value="Malate dehydrogenase"/>
    <property type="match status" value="1"/>
</dbReference>
<feature type="domain" description="Lactate/malate dehydrogenase N-terminal" evidence="14">
    <location>
        <begin position="1"/>
        <end position="146"/>
    </location>
</feature>
<dbReference type="InterPro" id="IPR023958">
    <property type="entry name" value="Malate_DH_type1_bac"/>
</dbReference>
<feature type="domain" description="Lactate/malate dehydrogenase C-terminal" evidence="15">
    <location>
        <begin position="149"/>
        <end position="315"/>
    </location>
</feature>
<feature type="binding site" evidence="10 13">
    <location>
        <position position="232"/>
    </location>
    <ligand>
        <name>NAD(+)</name>
        <dbReference type="ChEBI" id="CHEBI:57540"/>
    </ligand>
</feature>
<dbReference type="HAMAP" id="MF_01516">
    <property type="entry name" value="Malate_dehydrog_1"/>
    <property type="match status" value="1"/>
</dbReference>
<comment type="caution">
    <text evidence="10">Lacks conserved residue(s) required for the propagation of feature annotation.</text>
</comment>
<dbReference type="EMBL" id="QEQD01000004">
    <property type="protein sequence ID" value="RDF04656.1"/>
    <property type="molecule type" value="Genomic_DNA"/>
</dbReference>
<dbReference type="RefSeq" id="WP_040218414.1">
    <property type="nucleotide sequence ID" value="NZ_CAUPAH010000008.1"/>
</dbReference>
<dbReference type="GO" id="GO:0005737">
    <property type="term" value="C:cytoplasm"/>
    <property type="evidence" value="ECO:0007669"/>
    <property type="project" value="TreeGrafter"/>
</dbReference>
<evidence type="ECO:0000256" key="6">
    <source>
        <dbReference type="ARBA" id="ARBA00022532"/>
    </source>
</evidence>
<dbReference type="GO" id="GO:0006099">
    <property type="term" value="P:tricarboxylic acid cycle"/>
    <property type="evidence" value="ECO:0007669"/>
    <property type="project" value="UniProtKB-UniRule"/>
</dbReference>
<dbReference type="CDD" id="cd01337">
    <property type="entry name" value="MDH_glyoxysomal_mitochondrial"/>
    <property type="match status" value="1"/>
</dbReference>
<evidence type="ECO:0000256" key="10">
    <source>
        <dbReference type="HAMAP-Rule" id="MF_01516"/>
    </source>
</evidence>
<comment type="function">
    <text evidence="1 10">Catalyzes the reversible oxidation of malate to oxaloacetate.</text>
</comment>
<dbReference type="InterPro" id="IPR001236">
    <property type="entry name" value="Lactate/malate_DH_N"/>
</dbReference>
<keyword evidence="6 10" id="KW-0816">Tricarboxylic acid cycle</keyword>
<dbReference type="Pfam" id="PF02866">
    <property type="entry name" value="Ldh_1_C"/>
    <property type="match status" value="1"/>
</dbReference>
<evidence type="ECO:0000256" key="5">
    <source>
        <dbReference type="ARBA" id="ARBA00020382"/>
    </source>
</evidence>
<dbReference type="EC" id="1.1.1.37" evidence="4 10"/>
<dbReference type="Proteomes" id="UP000253999">
    <property type="component" value="Unassembled WGS sequence"/>
</dbReference>
<dbReference type="InterPro" id="IPR022383">
    <property type="entry name" value="Lactate/malate_DH_C"/>
</dbReference>
<evidence type="ECO:0000259" key="15">
    <source>
        <dbReference type="Pfam" id="PF02866"/>
    </source>
</evidence>
<comment type="similarity">
    <text evidence="2 10">Belongs to the LDH/MDH superfamily. MDH type 1 family.</text>
</comment>
<dbReference type="FunFam" id="3.40.50.720:FF:000013">
    <property type="entry name" value="Malate dehydrogenase"/>
    <property type="match status" value="1"/>
</dbReference>
<evidence type="ECO:0000259" key="14">
    <source>
        <dbReference type="Pfam" id="PF00056"/>
    </source>
</evidence>
<dbReference type="InterPro" id="IPR001557">
    <property type="entry name" value="L-lactate/malate_DH"/>
</dbReference>
<keyword evidence="7 10" id="KW-0560">Oxidoreductase</keyword>
<dbReference type="Gene3D" id="3.90.110.10">
    <property type="entry name" value="Lactate dehydrogenase/glycoside hydrolase, family 4, C-terminal"/>
    <property type="match status" value="1"/>
</dbReference>
<evidence type="ECO:0000256" key="11">
    <source>
        <dbReference type="PIRSR" id="PIRSR000102-1"/>
    </source>
</evidence>
<dbReference type="SUPFAM" id="SSF56327">
    <property type="entry name" value="LDH C-terminal domain-like"/>
    <property type="match status" value="1"/>
</dbReference>